<evidence type="ECO:0000313" key="4">
    <source>
        <dbReference type="Proteomes" id="UP000242519"/>
    </source>
</evidence>
<sequence>MQSLNNINHMSQPRSLRRVKRSLPQIPAAQELAPSRSHSIRLPYTFASPENSSLAVQTTVIPASTQQVSQTSPTLASPQLPPLGPPSTPAEQNPTREHKDPTLTGHRHATLIDGWIRSPEMTATRLGINILSKSPRYKMLRSIRSHGKMLTKLCKSKKPAVAFSALKRPLVISTPSNPLHVNNSSGASTAMTKHPARSVEDSPGVHGITLVLTPPSDTLPHPKPLRSNPVSEPRHANYSRSHAARTQGHLTVDHCWEVLYKREHCQSRKRMSDLTANLTHEKEASLYWEEAFVKLHRECTSRDVLIRTQSSKNQIRTLESEKKHLEKENIALNTQLVQALALAEHWKMLFQQQERLAEALQRRYGNGKTPVALEDPVEEGESSHDKVEPLTLKIPQPEPEHEQPVPVEPSRADAMSPTSRETDDHAPELSAIALACEPKELSAGPAKEPVELDVREDENTEPAEAAGQEVIHELAEQDRQSAISWPRRTDSQQARPDGTDLGNIESPSQSSDWSLDSGSDSHDEVQGGAEEEVTACLPPLSQSLPNPSFSPAHSLAPPRHTEAIFHFEPRRIELVPVVHRISIESGRDVQADAWASTAMNTWEWCSVPSLALELRG</sequence>
<proteinExistence type="predicted"/>
<dbReference type="OrthoDB" id="10687305at2759"/>
<feature type="compositionally biased region" description="Pro residues" evidence="2">
    <location>
        <begin position="79"/>
        <end position="88"/>
    </location>
</feature>
<accession>A0A218Z501</accession>
<feature type="region of interest" description="Disordered" evidence="2">
    <location>
        <begin position="368"/>
        <end position="425"/>
    </location>
</feature>
<keyword evidence="1" id="KW-0175">Coiled coil</keyword>
<evidence type="ECO:0000256" key="2">
    <source>
        <dbReference type="SAM" id="MobiDB-lite"/>
    </source>
</evidence>
<evidence type="ECO:0000256" key="1">
    <source>
        <dbReference type="SAM" id="Coils"/>
    </source>
</evidence>
<feature type="compositionally biased region" description="Polar residues" evidence="2">
    <location>
        <begin position="64"/>
        <end position="74"/>
    </location>
</feature>
<feature type="coiled-coil region" evidence="1">
    <location>
        <begin position="308"/>
        <end position="335"/>
    </location>
</feature>
<gene>
    <name evidence="3" type="ORF">B2J93_7197</name>
</gene>
<feature type="region of interest" description="Disordered" evidence="2">
    <location>
        <begin position="64"/>
        <end position="103"/>
    </location>
</feature>
<protein>
    <submittedName>
        <fullName evidence="3">Uncharacterized protein</fullName>
    </submittedName>
</protein>
<name>A0A218Z501_9HELO</name>
<feature type="compositionally biased region" description="Low complexity" evidence="2">
    <location>
        <begin position="506"/>
        <end position="518"/>
    </location>
</feature>
<dbReference type="EMBL" id="MZNU01000188">
    <property type="protein sequence ID" value="OWP03171.1"/>
    <property type="molecule type" value="Genomic_DNA"/>
</dbReference>
<reference evidence="3 4" key="1">
    <citation type="submission" date="2017-04" db="EMBL/GenBank/DDBJ databases">
        <title>Draft genome sequence of Marssonina coronaria NL1: causal agent of apple blotch.</title>
        <authorList>
            <person name="Cheng Q."/>
        </authorList>
    </citation>
    <scope>NUCLEOTIDE SEQUENCE [LARGE SCALE GENOMIC DNA]</scope>
    <source>
        <strain evidence="3 4">NL1</strain>
    </source>
</reference>
<evidence type="ECO:0000313" key="3">
    <source>
        <dbReference type="EMBL" id="OWP03171.1"/>
    </source>
</evidence>
<feature type="region of interest" description="Disordered" evidence="2">
    <location>
        <begin position="478"/>
        <end position="531"/>
    </location>
</feature>
<feature type="region of interest" description="Disordered" evidence="2">
    <location>
        <begin position="437"/>
        <end position="466"/>
    </location>
</feature>
<dbReference type="InParanoid" id="A0A218Z501"/>
<dbReference type="AlphaFoldDB" id="A0A218Z501"/>
<dbReference type="Proteomes" id="UP000242519">
    <property type="component" value="Unassembled WGS sequence"/>
</dbReference>
<comment type="caution">
    <text evidence="3">The sequence shown here is derived from an EMBL/GenBank/DDBJ whole genome shotgun (WGS) entry which is preliminary data.</text>
</comment>
<feature type="region of interest" description="Disordered" evidence="2">
    <location>
        <begin position="213"/>
        <end position="235"/>
    </location>
</feature>
<keyword evidence="4" id="KW-1185">Reference proteome</keyword>
<organism evidence="3 4">
    <name type="scientific">Diplocarpon coronariae</name>
    <dbReference type="NCBI Taxonomy" id="2795749"/>
    <lineage>
        <taxon>Eukaryota</taxon>
        <taxon>Fungi</taxon>
        <taxon>Dikarya</taxon>
        <taxon>Ascomycota</taxon>
        <taxon>Pezizomycotina</taxon>
        <taxon>Leotiomycetes</taxon>
        <taxon>Helotiales</taxon>
        <taxon>Drepanopezizaceae</taxon>
        <taxon>Diplocarpon</taxon>
    </lineage>
</organism>